<protein>
    <submittedName>
        <fullName evidence="2">Uncharacterized protein</fullName>
    </submittedName>
</protein>
<sequence>MSLVCTSVSGVAEGHFVVGRTYKPDSNGRLTTQATDDTGCQALWTVENDNIYALVGDLDSEVIVTFEPE</sequence>
<name>A0A377XPR9_KLEPN</name>
<accession>A0A377XPR9</accession>
<evidence type="ECO:0000313" key="2">
    <source>
        <dbReference type="EMBL" id="STT85559.1"/>
    </source>
</evidence>
<dbReference type="Proteomes" id="UP000254340">
    <property type="component" value="Unassembled WGS sequence"/>
</dbReference>
<reference evidence="2 3" key="1">
    <citation type="submission" date="2018-06" db="EMBL/GenBank/DDBJ databases">
        <authorList>
            <consortium name="Pathogen Informatics"/>
            <person name="Doyle S."/>
        </authorList>
    </citation>
    <scope>NUCLEOTIDE SEQUENCE [LARGE SCALE GENOMIC DNA]</scope>
    <source>
        <strain evidence="2 3">NCTC5047</strain>
    </source>
</reference>
<dbReference type="EMBL" id="UGLH01000006">
    <property type="protein sequence ID" value="STT85559.1"/>
    <property type="molecule type" value="Genomic_DNA"/>
</dbReference>
<organism evidence="2 3">
    <name type="scientific">Klebsiella pneumoniae</name>
    <dbReference type="NCBI Taxonomy" id="573"/>
    <lineage>
        <taxon>Bacteria</taxon>
        <taxon>Pseudomonadati</taxon>
        <taxon>Pseudomonadota</taxon>
        <taxon>Gammaproteobacteria</taxon>
        <taxon>Enterobacterales</taxon>
        <taxon>Enterobacteriaceae</taxon>
        <taxon>Klebsiella/Raoultella group</taxon>
        <taxon>Klebsiella</taxon>
        <taxon>Klebsiella pneumoniae complex</taxon>
    </lineage>
</organism>
<proteinExistence type="predicted"/>
<gene>
    <name evidence="1" type="ORF">NCTC5047_01920</name>
    <name evidence="2" type="ORF">NCTC5047_06647</name>
</gene>
<dbReference type="EMBL" id="UGLH01000005">
    <property type="protein sequence ID" value="STT79149.1"/>
    <property type="molecule type" value="Genomic_DNA"/>
</dbReference>
<evidence type="ECO:0000313" key="3">
    <source>
        <dbReference type="Proteomes" id="UP000254340"/>
    </source>
</evidence>
<evidence type="ECO:0000313" key="1">
    <source>
        <dbReference type="EMBL" id="STT79149.1"/>
    </source>
</evidence>
<dbReference type="AlphaFoldDB" id="A0A377XPR9"/>
<dbReference type="RefSeq" id="WP_224359874.1">
    <property type="nucleotide sequence ID" value="NZ_JBIXDZ010000001.1"/>
</dbReference>